<keyword evidence="1" id="KW-0805">Transcription regulation</keyword>
<sequence>MNPEQMKAADKAIDYMKQHLEEEITTKELADLTGYSLFHFTRIFKKATGISPRHFLSALRIEMGKEELARKSSLTKAMMASGYLSPGTFQTRFKNHVGISPRRYEASMEMLQKMMDETKTLLPERTETEAPGSGAKVSCLFHVPPGFRGIIFAGLFPEPIPDQRPVKGTAFSHNSPQCIFTDIPEGTYYLLAAGLEWSMNPLRYFQPETFLRGKLEGTVEIKKNTDCKATVQLREPLPHDPPILINLPLLLFEKMTNKAN</sequence>
<evidence type="ECO:0000256" key="2">
    <source>
        <dbReference type="ARBA" id="ARBA00023125"/>
    </source>
</evidence>
<name>A0A5D4RLF1_9BACI</name>
<dbReference type="InterPro" id="IPR018060">
    <property type="entry name" value="HTH_AraC"/>
</dbReference>
<feature type="domain" description="HTH araC/xylS-type" evidence="4">
    <location>
        <begin position="10"/>
        <end position="107"/>
    </location>
</feature>
<dbReference type="SMART" id="SM00342">
    <property type="entry name" value="HTH_ARAC"/>
    <property type="match status" value="1"/>
</dbReference>
<keyword evidence="3" id="KW-0804">Transcription</keyword>
<protein>
    <submittedName>
        <fullName evidence="5">Helix-turn-helix transcriptional regulator</fullName>
    </submittedName>
</protein>
<evidence type="ECO:0000256" key="1">
    <source>
        <dbReference type="ARBA" id="ARBA00023015"/>
    </source>
</evidence>
<dbReference type="GO" id="GO:0003700">
    <property type="term" value="F:DNA-binding transcription factor activity"/>
    <property type="evidence" value="ECO:0007669"/>
    <property type="project" value="InterPro"/>
</dbReference>
<dbReference type="Gene3D" id="1.10.10.60">
    <property type="entry name" value="Homeodomain-like"/>
    <property type="match status" value="2"/>
</dbReference>
<dbReference type="InterPro" id="IPR050204">
    <property type="entry name" value="AraC_XylS_family_regulators"/>
</dbReference>
<dbReference type="GO" id="GO:0043565">
    <property type="term" value="F:sequence-specific DNA binding"/>
    <property type="evidence" value="ECO:0007669"/>
    <property type="project" value="InterPro"/>
</dbReference>
<dbReference type="RefSeq" id="WP_148973179.1">
    <property type="nucleotide sequence ID" value="NZ_JBNIKU010000005.1"/>
</dbReference>
<dbReference type="AlphaFoldDB" id="A0A5D4RLF1"/>
<evidence type="ECO:0000259" key="4">
    <source>
        <dbReference type="PROSITE" id="PS01124"/>
    </source>
</evidence>
<comment type="caution">
    <text evidence="5">The sequence shown here is derived from an EMBL/GenBank/DDBJ whole genome shotgun (WGS) entry which is preliminary data.</text>
</comment>
<gene>
    <name evidence="5" type="ORF">FZD51_01835</name>
</gene>
<dbReference type="PANTHER" id="PTHR46796">
    <property type="entry name" value="HTH-TYPE TRANSCRIPTIONAL ACTIVATOR RHAS-RELATED"/>
    <property type="match status" value="1"/>
</dbReference>
<reference evidence="5 6" key="1">
    <citation type="submission" date="2019-08" db="EMBL/GenBank/DDBJ databases">
        <title>Bacillus genomes from the desert of Cuatro Cienegas, Coahuila.</title>
        <authorList>
            <person name="Olmedo-Alvarez G."/>
        </authorList>
    </citation>
    <scope>NUCLEOTIDE SEQUENCE [LARGE SCALE GENOMIC DNA]</scope>
    <source>
        <strain evidence="5 6">CH446_14T</strain>
    </source>
</reference>
<dbReference type="EMBL" id="VTER01000001">
    <property type="protein sequence ID" value="TYS52203.1"/>
    <property type="molecule type" value="Genomic_DNA"/>
</dbReference>
<evidence type="ECO:0000256" key="3">
    <source>
        <dbReference type="ARBA" id="ARBA00023163"/>
    </source>
</evidence>
<dbReference type="PANTHER" id="PTHR46796:SF6">
    <property type="entry name" value="ARAC SUBFAMILY"/>
    <property type="match status" value="1"/>
</dbReference>
<organism evidence="5 6">
    <name type="scientific">Bacillus infantis</name>
    <dbReference type="NCBI Taxonomy" id="324767"/>
    <lineage>
        <taxon>Bacteria</taxon>
        <taxon>Bacillati</taxon>
        <taxon>Bacillota</taxon>
        <taxon>Bacilli</taxon>
        <taxon>Bacillales</taxon>
        <taxon>Bacillaceae</taxon>
        <taxon>Bacillus</taxon>
    </lineage>
</organism>
<evidence type="ECO:0000313" key="6">
    <source>
        <dbReference type="Proteomes" id="UP000322139"/>
    </source>
</evidence>
<keyword evidence="2" id="KW-0238">DNA-binding</keyword>
<accession>A0A5D4RLF1</accession>
<dbReference type="InterPro" id="IPR009057">
    <property type="entry name" value="Homeodomain-like_sf"/>
</dbReference>
<proteinExistence type="predicted"/>
<dbReference type="Proteomes" id="UP000322139">
    <property type="component" value="Unassembled WGS sequence"/>
</dbReference>
<dbReference type="SUPFAM" id="SSF46689">
    <property type="entry name" value="Homeodomain-like"/>
    <property type="match status" value="2"/>
</dbReference>
<dbReference type="PROSITE" id="PS01124">
    <property type="entry name" value="HTH_ARAC_FAMILY_2"/>
    <property type="match status" value="1"/>
</dbReference>
<evidence type="ECO:0000313" key="5">
    <source>
        <dbReference type="EMBL" id="TYS52203.1"/>
    </source>
</evidence>
<dbReference type="Pfam" id="PF12833">
    <property type="entry name" value="HTH_18"/>
    <property type="match status" value="1"/>
</dbReference>